<accession>A0A2W1BHU1</accession>
<proteinExistence type="predicted"/>
<keyword evidence="2" id="KW-0732">Signal</keyword>
<organism evidence="3 4">
    <name type="scientific">Helicoverpa armigera</name>
    <name type="common">Cotton bollworm</name>
    <name type="synonym">Heliothis armigera</name>
    <dbReference type="NCBI Taxonomy" id="29058"/>
    <lineage>
        <taxon>Eukaryota</taxon>
        <taxon>Metazoa</taxon>
        <taxon>Ecdysozoa</taxon>
        <taxon>Arthropoda</taxon>
        <taxon>Hexapoda</taxon>
        <taxon>Insecta</taxon>
        <taxon>Pterygota</taxon>
        <taxon>Neoptera</taxon>
        <taxon>Endopterygota</taxon>
        <taxon>Lepidoptera</taxon>
        <taxon>Glossata</taxon>
        <taxon>Ditrysia</taxon>
        <taxon>Noctuoidea</taxon>
        <taxon>Noctuidae</taxon>
        <taxon>Heliothinae</taxon>
        <taxon>Helicoverpa</taxon>
    </lineage>
</organism>
<gene>
    <name evidence="3" type="primary">HaOG207895</name>
    <name evidence="3" type="ORF">B5X24_HaOG207895</name>
</gene>
<protein>
    <submittedName>
        <fullName evidence="3">Uncharacterized protein</fullName>
    </submittedName>
</protein>
<keyword evidence="4" id="KW-1185">Reference proteome</keyword>
<evidence type="ECO:0000256" key="2">
    <source>
        <dbReference type="SAM" id="SignalP"/>
    </source>
</evidence>
<feature type="compositionally biased region" description="Low complexity" evidence="1">
    <location>
        <begin position="72"/>
        <end position="92"/>
    </location>
</feature>
<dbReference type="EMBL" id="KZ150051">
    <property type="protein sequence ID" value="PZC74418.1"/>
    <property type="molecule type" value="Genomic_DNA"/>
</dbReference>
<dbReference type="OrthoDB" id="7474059at2759"/>
<reference evidence="3 4" key="1">
    <citation type="journal article" date="2017" name="BMC Biol.">
        <title>Genomic innovations, transcriptional plasticity and gene loss underlying the evolution and divergence of two highly polyphagous and invasive Helicoverpa pest species.</title>
        <authorList>
            <person name="Pearce S.L."/>
            <person name="Clarke D.F."/>
            <person name="East P.D."/>
            <person name="Elfekih S."/>
            <person name="Gordon K.H."/>
            <person name="Jermiin L.S."/>
            <person name="McGaughran A."/>
            <person name="Oakeshott J.G."/>
            <person name="Papanikolaou A."/>
            <person name="Perera O.P."/>
            <person name="Rane R.V."/>
            <person name="Richards S."/>
            <person name="Tay W.T."/>
            <person name="Walsh T.K."/>
            <person name="Anderson A."/>
            <person name="Anderson C.J."/>
            <person name="Asgari S."/>
            <person name="Board P.G."/>
            <person name="Bretschneider A."/>
            <person name="Campbell P.M."/>
            <person name="Chertemps T."/>
            <person name="Christeller J.T."/>
            <person name="Coppin C.W."/>
            <person name="Downes S.J."/>
            <person name="Duan G."/>
            <person name="Farnsworth C.A."/>
            <person name="Good R.T."/>
            <person name="Han L.B."/>
            <person name="Han Y.C."/>
            <person name="Hatje K."/>
            <person name="Horne I."/>
            <person name="Huang Y.P."/>
            <person name="Hughes D.S."/>
            <person name="Jacquin-Joly E."/>
            <person name="James W."/>
            <person name="Jhangiani S."/>
            <person name="Kollmar M."/>
            <person name="Kuwar S.S."/>
            <person name="Li S."/>
            <person name="Liu N.Y."/>
            <person name="Maibeche M.T."/>
            <person name="Miller J.R."/>
            <person name="Montagne N."/>
            <person name="Perry T."/>
            <person name="Qu J."/>
            <person name="Song S.V."/>
            <person name="Sutton G.G."/>
            <person name="Vogel H."/>
            <person name="Walenz B.P."/>
            <person name="Xu W."/>
            <person name="Zhang H.J."/>
            <person name="Zou Z."/>
            <person name="Batterham P."/>
            <person name="Edwards O.R."/>
            <person name="Feyereisen R."/>
            <person name="Gibbs R.A."/>
            <person name="Heckel D.G."/>
            <person name="McGrath A."/>
            <person name="Robin C."/>
            <person name="Scherer S.E."/>
            <person name="Worley K.C."/>
            <person name="Wu Y.D."/>
        </authorList>
    </citation>
    <scope>NUCLEOTIDE SEQUENCE [LARGE SCALE GENOMIC DNA]</scope>
    <source>
        <strain evidence="3">Harm_GR_Male_#8</strain>
        <tissue evidence="3">Whole organism</tissue>
    </source>
</reference>
<dbReference type="Proteomes" id="UP000249218">
    <property type="component" value="Unassembled WGS sequence"/>
</dbReference>
<evidence type="ECO:0000313" key="3">
    <source>
        <dbReference type="EMBL" id="PZC74418.1"/>
    </source>
</evidence>
<feature type="compositionally biased region" description="Basic and acidic residues" evidence="1">
    <location>
        <begin position="94"/>
        <end position="110"/>
    </location>
</feature>
<dbReference type="AlphaFoldDB" id="A0A2W1BHU1"/>
<evidence type="ECO:0000313" key="4">
    <source>
        <dbReference type="Proteomes" id="UP000249218"/>
    </source>
</evidence>
<feature type="chain" id="PRO_5015897078" evidence="2">
    <location>
        <begin position="24"/>
        <end position="352"/>
    </location>
</feature>
<sequence>MWKHSLAHFYFLLFLKFISCCQCNINQTTEKDLYIEKRQLEFEDYTTEMTDNATESTVSVDRPTVTSYHLGNLESNNETSTESYEGTTPETTEATERKQNSTDIKEHSEYNESTENILDPTEGSIDLNEFITPDNETTTEIVRKRVKTLKHSLKDQAKKCRHYRKGNSFDLSKMADVWQVVYYQLPNKLKCFKIHIKLVKLKEQQRYATVFGNFNDTVRWDKCFLEIKSSEKSEGGSRRHFLQGTQSDRGVMENIIIDEEHCENTTYITLHRESGDQWSVIKNLLVMRDCETGDLVVFTKVPSRPRRDDILDALTVFGESKLNGTMACEEKSEKTWIKYEDDAPSTRGTKKK</sequence>
<feature type="signal peptide" evidence="2">
    <location>
        <begin position="1"/>
        <end position="23"/>
    </location>
</feature>
<feature type="region of interest" description="Disordered" evidence="1">
    <location>
        <begin position="69"/>
        <end position="119"/>
    </location>
</feature>
<name>A0A2W1BHU1_HELAM</name>
<evidence type="ECO:0000256" key="1">
    <source>
        <dbReference type="SAM" id="MobiDB-lite"/>
    </source>
</evidence>